<name>A0A6G1CNK8_9ORYZ</name>
<sequence length="72" mass="7661">MPSNPCDAASQLNQPEAPCPGAVALRGLRKICKTHFWNGKMPSKPYNVAGWLNQPEALCGGAVALRGLRITS</sequence>
<dbReference type="AlphaFoldDB" id="A0A6G1CNK8"/>
<evidence type="ECO:0000313" key="2">
    <source>
        <dbReference type="Proteomes" id="UP000479710"/>
    </source>
</evidence>
<dbReference type="EMBL" id="SPHZ02000009">
    <property type="protein sequence ID" value="KAF0901213.1"/>
    <property type="molecule type" value="Genomic_DNA"/>
</dbReference>
<organism evidence="1 2">
    <name type="scientific">Oryza meyeriana var. granulata</name>
    <dbReference type="NCBI Taxonomy" id="110450"/>
    <lineage>
        <taxon>Eukaryota</taxon>
        <taxon>Viridiplantae</taxon>
        <taxon>Streptophyta</taxon>
        <taxon>Embryophyta</taxon>
        <taxon>Tracheophyta</taxon>
        <taxon>Spermatophyta</taxon>
        <taxon>Magnoliopsida</taxon>
        <taxon>Liliopsida</taxon>
        <taxon>Poales</taxon>
        <taxon>Poaceae</taxon>
        <taxon>BOP clade</taxon>
        <taxon>Oryzoideae</taxon>
        <taxon>Oryzeae</taxon>
        <taxon>Oryzinae</taxon>
        <taxon>Oryza</taxon>
        <taxon>Oryza meyeriana</taxon>
    </lineage>
</organism>
<protein>
    <submittedName>
        <fullName evidence="1">Uncharacterized protein</fullName>
    </submittedName>
</protein>
<proteinExistence type="predicted"/>
<dbReference type="Proteomes" id="UP000479710">
    <property type="component" value="Unassembled WGS sequence"/>
</dbReference>
<keyword evidence="2" id="KW-1185">Reference proteome</keyword>
<reference evidence="1 2" key="1">
    <citation type="submission" date="2019-11" db="EMBL/GenBank/DDBJ databases">
        <title>Whole genome sequence of Oryza granulata.</title>
        <authorList>
            <person name="Li W."/>
        </authorList>
    </citation>
    <scope>NUCLEOTIDE SEQUENCE [LARGE SCALE GENOMIC DNA]</scope>
    <source>
        <strain evidence="2">cv. Menghai</strain>
        <tissue evidence="1">Leaf</tissue>
    </source>
</reference>
<accession>A0A6G1CNK8</accession>
<evidence type="ECO:0000313" key="1">
    <source>
        <dbReference type="EMBL" id="KAF0901213.1"/>
    </source>
</evidence>
<comment type="caution">
    <text evidence="1">The sequence shown here is derived from an EMBL/GenBank/DDBJ whole genome shotgun (WGS) entry which is preliminary data.</text>
</comment>
<gene>
    <name evidence="1" type="ORF">E2562_038517</name>
</gene>